<dbReference type="InterPro" id="IPR038717">
    <property type="entry name" value="Tc1-like_DDE_dom"/>
</dbReference>
<comment type="caution">
    <text evidence="2">The sequence shown here is derived from an EMBL/GenBank/DDBJ whole genome shotgun (WGS) entry which is preliminary data.</text>
</comment>
<evidence type="ECO:0000313" key="2">
    <source>
        <dbReference type="EMBL" id="CAF1012112.1"/>
    </source>
</evidence>
<keyword evidence="3" id="KW-1185">Reference proteome</keyword>
<organism evidence="2 3">
    <name type="scientific">Brachionus calyciflorus</name>
    <dbReference type="NCBI Taxonomy" id="104777"/>
    <lineage>
        <taxon>Eukaryota</taxon>
        <taxon>Metazoa</taxon>
        <taxon>Spiralia</taxon>
        <taxon>Gnathifera</taxon>
        <taxon>Rotifera</taxon>
        <taxon>Eurotatoria</taxon>
        <taxon>Monogononta</taxon>
        <taxon>Pseudotrocha</taxon>
        <taxon>Ploima</taxon>
        <taxon>Brachionidae</taxon>
        <taxon>Brachionus</taxon>
    </lineage>
</organism>
<name>A0A814HK00_9BILA</name>
<dbReference type="Gene3D" id="3.30.420.10">
    <property type="entry name" value="Ribonuclease H-like superfamily/Ribonuclease H"/>
    <property type="match status" value="1"/>
</dbReference>
<dbReference type="Proteomes" id="UP000663879">
    <property type="component" value="Unassembled WGS sequence"/>
</dbReference>
<dbReference type="Pfam" id="PF13358">
    <property type="entry name" value="DDE_3"/>
    <property type="match status" value="1"/>
</dbReference>
<accession>A0A814HK00</accession>
<dbReference type="OrthoDB" id="9996331at2759"/>
<evidence type="ECO:0000313" key="3">
    <source>
        <dbReference type="Proteomes" id="UP000663879"/>
    </source>
</evidence>
<reference evidence="2" key="1">
    <citation type="submission" date="2021-02" db="EMBL/GenBank/DDBJ databases">
        <authorList>
            <person name="Nowell W R."/>
        </authorList>
    </citation>
    <scope>NUCLEOTIDE SEQUENCE</scope>
    <source>
        <strain evidence="2">Ploen Becks lab</strain>
    </source>
</reference>
<evidence type="ECO:0000259" key="1">
    <source>
        <dbReference type="Pfam" id="PF13358"/>
    </source>
</evidence>
<sequence>MGLNINLFNQEKQLRLEFAHRYINSNFHNIVFADEAAYQTWRYGLYHMRKASCRPKASWFNPQYVQRLNVCGEISWNGPSKFPFTTNLDSKGYSIIIKKYIKNFIDNYPGECILFQDNDSKHSSCTCVRTLEENNMTWIKIPANSPDINIIEDVWGDMRRFVQKNYCETLKDLRKRVTKYVQNKFKVESFRNHINKLHDLI</sequence>
<feature type="domain" description="Tc1-like transposase DDE" evidence="1">
    <location>
        <begin position="30"/>
        <end position="174"/>
    </location>
</feature>
<proteinExistence type="predicted"/>
<dbReference type="EMBL" id="CAJNOC010004171">
    <property type="protein sequence ID" value="CAF1012112.1"/>
    <property type="molecule type" value="Genomic_DNA"/>
</dbReference>
<protein>
    <recommendedName>
        <fullName evidence="1">Tc1-like transposase DDE domain-containing protein</fullName>
    </recommendedName>
</protein>
<gene>
    <name evidence="2" type="ORF">OXX778_LOCUS16945</name>
</gene>
<dbReference type="InterPro" id="IPR036397">
    <property type="entry name" value="RNaseH_sf"/>
</dbReference>
<dbReference type="AlphaFoldDB" id="A0A814HK00"/>
<dbReference type="GO" id="GO:0003676">
    <property type="term" value="F:nucleic acid binding"/>
    <property type="evidence" value="ECO:0007669"/>
    <property type="project" value="InterPro"/>
</dbReference>